<sequence length="85" mass="9443">MSTTAYYYDLCCKHKGRVVRITDRTGRVYTGKIMHVDRTHVWLEPTHPAGGYGFGWGWGWGWGGPWIPVALAGIGGFALGAALFW</sequence>
<gene>
    <name evidence="2" type="ORF">J2S74_003973</name>
</gene>
<proteinExistence type="predicted"/>
<name>A0ABU0A1G9_9BACI</name>
<protein>
    <submittedName>
        <fullName evidence="2">Uncharacterized protein</fullName>
    </submittedName>
</protein>
<keyword evidence="1" id="KW-0812">Transmembrane</keyword>
<keyword evidence="1" id="KW-0472">Membrane</keyword>
<accession>A0ABU0A1G9</accession>
<reference evidence="2 3" key="1">
    <citation type="submission" date="2023-07" db="EMBL/GenBank/DDBJ databases">
        <title>Genomic Encyclopedia of Type Strains, Phase IV (KMG-IV): sequencing the most valuable type-strain genomes for metagenomic binning, comparative biology and taxonomic classification.</title>
        <authorList>
            <person name="Goeker M."/>
        </authorList>
    </citation>
    <scope>NUCLEOTIDE SEQUENCE [LARGE SCALE GENOMIC DNA]</scope>
    <source>
        <strain evidence="2 3">DSM 9768</strain>
    </source>
</reference>
<feature type="transmembrane region" description="Helical" evidence="1">
    <location>
        <begin position="66"/>
        <end position="84"/>
    </location>
</feature>
<dbReference type="EMBL" id="JAUSUG010000017">
    <property type="protein sequence ID" value="MDQ0256553.1"/>
    <property type="molecule type" value="Genomic_DNA"/>
</dbReference>
<keyword evidence="1" id="KW-1133">Transmembrane helix</keyword>
<keyword evidence="3" id="KW-1185">Reference proteome</keyword>
<dbReference type="RefSeq" id="WP_307328853.1">
    <property type="nucleotide sequence ID" value="NZ_JAUSUG010000017.1"/>
</dbReference>
<evidence type="ECO:0000313" key="2">
    <source>
        <dbReference type="EMBL" id="MDQ0256553.1"/>
    </source>
</evidence>
<organism evidence="2 3">
    <name type="scientific">Evansella vedderi</name>
    <dbReference type="NCBI Taxonomy" id="38282"/>
    <lineage>
        <taxon>Bacteria</taxon>
        <taxon>Bacillati</taxon>
        <taxon>Bacillota</taxon>
        <taxon>Bacilli</taxon>
        <taxon>Bacillales</taxon>
        <taxon>Bacillaceae</taxon>
        <taxon>Evansella</taxon>
    </lineage>
</organism>
<comment type="caution">
    <text evidence="2">The sequence shown here is derived from an EMBL/GenBank/DDBJ whole genome shotgun (WGS) entry which is preliminary data.</text>
</comment>
<evidence type="ECO:0000256" key="1">
    <source>
        <dbReference type="SAM" id="Phobius"/>
    </source>
</evidence>
<dbReference type="Proteomes" id="UP001230005">
    <property type="component" value="Unassembled WGS sequence"/>
</dbReference>
<evidence type="ECO:0000313" key="3">
    <source>
        <dbReference type="Proteomes" id="UP001230005"/>
    </source>
</evidence>